<dbReference type="RefSeq" id="WP_397086958.1">
    <property type="nucleotide sequence ID" value="NZ_JBITGY010000009.1"/>
</dbReference>
<evidence type="ECO:0000313" key="3">
    <source>
        <dbReference type="EMBL" id="MFI6502001.1"/>
    </source>
</evidence>
<dbReference type="InterPro" id="IPR014710">
    <property type="entry name" value="RmlC-like_jellyroll"/>
</dbReference>
<dbReference type="SUPFAM" id="SSF47413">
    <property type="entry name" value="lambda repressor-like DNA-binding domains"/>
    <property type="match status" value="1"/>
</dbReference>
<dbReference type="CDD" id="cd00093">
    <property type="entry name" value="HTH_XRE"/>
    <property type="match status" value="1"/>
</dbReference>
<keyword evidence="1" id="KW-0238">DNA-binding</keyword>
<dbReference type="PANTHER" id="PTHR46797:SF1">
    <property type="entry name" value="METHYLPHOSPHONATE SYNTHASE"/>
    <property type="match status" value="1"/>
</dbReference>
<evidence type="ECO:0000256" key="1">
    <source>
        <dbReference type="ARBA" id="ARBA00023125"/>
    </source>
</evidence>
<accession>A0ABW7Z1Z1</accession>
<organism evidence="3 4">
    <name type="scientific">Nonomuraea typhae</name>
    <dbReference type="NCBI Taxonomy" id="2603600"/>
    <lineage>
        <taxon>Bacteria</taxon>
        <taxon>Bacillati</taxon>
        <taxon>Actinomycetota</taxon>
        <taxon>Actinomycetes</taxon>
        <taxon>Streptosporangiales</taxon>
        <taxon>Streptosporangiaceae</taxon>
        <taxon>Nonomuraea</taxon>
    </lineage>
</organism>
<comment type="caution">
    <text evidence="3">The sequence shown here is derived from an EMBL/GenBank/DDBJ whole genome shotgun (WGS) entry which is preliminary data.</text>
</comment>
<dbReference type="Gene3D" id="2.60.120.10">
    <property type="entry name" value="Jelly Rolls"/>
    <property type="match status" value="1"/>
</dbReference>
<evidence type="ECO:0000259" key="2">
    <source>
        <dbReference type="PROSITE" id="PS50943"/>
    </source>
</evidence>
<protein>
    <submittedName>
        <fullName evidence="3">Helix-turn-helix domain-containing protein</fullName>
    </submittedName>
</protein>
<dbReference type="InterPro" id="IPR010982">
    <property type="entry name" value="Lambda_DNA-bd_dom_sf"/>
</dbReference>
<proteinExistence type="predicted"/>
<dbReference type="PROSITE" id="PS50943">
    <property type="entry name" value="HTH_CROC1"/>
    <property type="match status" value="1"/>
</dbReference>
<dbReference type="SMART" id="SM00530">
    <property type="entry name" value="HTH_XRE"/>
    <property type="match status" value="1"/>
</dbReference>
<dbReference type="SUPFAM" id="SSF51182">
    <property type="entry name" value="RmlC-like cupins"/>
    <property type="match status" value="1"/>
</dbReference>
<dbReference type="Proteomes" id="UP001612741">
    <property type="component" value="Unassembled WGS sequence"/>
</dbReference>
<reference evidence="3 4" key="1">
    <citation type="submission" date="2024-10" db="EMBL/GenBank/DDBJ databases">
        <title>The Natural Products Discovery Center: Release of the First 8490 Sequenced Strains for Exploring Actinobacteria Biosynthetic Diversity.</title>
        <authorList>
            <person name="Kalkreuter E."/>
            <person name="Kautsar S.A."/>
            <person name="Yang D."/>
            <person name="Bader C.D."/>
            <person name="Teijaro C.N."/>
            <person name="Fluegel L."/>
            <person name="Davis C.M."/>
            <person name="Simpson J.R."/>
            <person name="Lauterbach L."/>
            <person name="Steele A.D."/>
            <person name="Gui C."/>
            <person name="Meng S."/>
            <person name="Li G."/>
            <person name="Viehrig K."/>
            <person name="Ye F."/>
            <person name="Su P."/>
            <person name="Kiefer A.F."/>
            <person name="Nichols A."/>
            <person name="Cepeda A.J."/>
            <person name="Yan W."/>
            <person name="Fan B."/>
            <person name="Jiang Y."/>
            <person name="Adhikari A."/>
            <person name="Zheng C.-J."/>
            <person name="Schuster L."/>
            <person name="Cowan T.M."/>
            <person name="Smanski M.J."/>
            <person name="Chevrette M.G."/>
            <person name="De Carvalho L.P.S."/>
            <person name="Shen B."/>
        </authorList>
    </citation>
    <scope>NUCLEOTIDE SEQUENCE [LARGE SCALE GENOMIC DNA]</scope>
    <source>
        <strain evidence="3 4">NPDC050545</strain>
    </source>
</reference>
<dbReference type="EMBL" id="JBITGY010000009">
    <property type="protein sequence ID" value="MFI6502001.1"/>
    <property type="molecule type" value="Genomic_DNA"/>
</dbReference>
<dbReference type="Gene3D" id="1.10.260.40">
    <property type="entry name" value="lambda repressor-like DNA-binding domains"/>
    <property type="match status" value="1"/>
</dbReference>
<name>A0ABW7Z1Z1_9ACTN</name>
<evidence type="ECO:0000313" key="4">
    <source>
        <dbReference type="Proteomes" id="UP001612741"/>
    </source>
</evidence>
<dbReference type="Pfam" id="PF01381">
    <property type="entry name" value="HTH_3"/>
    <property type="match status" value="1"/>
</dbReference>
<dbReference type="InterPro" id="IPR050807">
    <property type="entry name" value="TransReg_Diox_bact_type"/>
</dbReference>
<dbReference type="PANTHER" id="PTHR46797">
    <property type="entry name" value="HTH-TYPE TRANSCRIPTIONAL REGULATOR"/>
    <property type="match status" value="1"/>
</dbReference>
<dbReference type="InterPro" id="IPR001387">
    <property type="entry name" value="Cro/C1-type_HTH"/>
</dbReference>
<keyword evidence="4" id="KW-1185">Reference proteome</keyword>
<gene>
    <name evidence="3" type="ORF">ACIBG2_31790</name>
</gene>
<dbReference type="InterPro" id="IPR011051">
    <property type="entry name" value="RmlC_Cupin_sf"/>
</dbReference>
<feature type="domain" description="HTH cro/C1-type" evidence="2">
    <location>
        <begin position="18"/>
        <end position="72"/>
    </location>
</feature>
<sequence>MTSRPALDADSAEVGRRVRRLREASGVSLSELARRAGIGKATLSGVETGRRNPTLETLWAITAQLGVPIATILDPPAQSQVMHGAAVDATLLEMFEDQEVTYELYRLRIAPGVTQSSPAHHTGVSEHLTVFHGVLTAGPADAPATAGPGEHLRWVADVPHLYRVEGADAVQAMLLIRYPGRHTLQGR</sequence>